<evidence type="ECO:0008006" key="2">
    <source>
        <dbReference type="Google" id="ProtNLM"/>
    </source>
</evidence>
<dbReference type="InterPro" id="IPR027417">
    <property type="entry name" value="P-loop_NTPase"/>
</dbReference>
<dbReference type="EMBL" id="BARV01032016">
    <property type="protein sequence ID" value="GAI44090.1"/>
    <property type="molecule type" value="Genomic_DNA"/>
</dbReference>
<dbReference type="SUPFAM" id="SSF52540">
    <property type="entry name" value="P-loop containing nucleoside triphosphate hydrolases"/>
    <property type="match status" value="1"/>
</dbReference>
<evidence type="ECO:0000313" key="1">
    <source>
        <dbReference type="EMBL" id="GAI44090.1"/>
    </source>
</evidence>
<feature type="non-terminal residue" evidence="1">
    <location>
        <position position="1"/>
    </location>
</feature>
<comment type="caution">
    <text evidence="1">The sequence shown here is derived from an EMBL/GenBank/DDBJ whole genome shotgun (WGS) entry which is preliminary data.</text>
</comment>
<dbReference type="Gene3D" id="3.40.50.300">
    <property type="entry name" value="P-loop containing nucleotide triphosphate hydrolases"/>
    <property type="match status" value="1"/>
</dbReference>
<organism evidence="1">
    <name type="scientific">marine sediment metagenome</name>
    <dbReference type="NCBI Taxonomy" id="412755"/>
    <lineage>
        <taxon>unclassified sequences</taxon>
        <taxon>metagenomes</taxon>
        <taxon>ecological metagenomes</taxon>
    </lineage>
</organism>
<dbReference type="AlphaFoldDB" id="X1PZ11"/>
<dbReference type="InterPro" id="IPR050683">
    <property type="entry name" value="Bact_Polysacc_Export_ATP-bd"/>
</dbReference>
<proteinExistence type="predicted"/>
<accession>X1PZ11</accession>
<dbReference type="PANTHER" id="PTHR46743">
    <property type="entry name" value="TEICHOIC ACIDS EXPORT ATP-BINDING PROTEIN TAGH"/>
    <property type="match status" value="1"/>
</dbReference>
<name>X1PZ11_9ZZZZ</name>
<sequence length="119" mass="12912">DEIATFSGLGPFLAMPMKSYSSGMQARLAFATATSVGADILLIDEWIAVGDAEFRARAHDRLTAMVNNASILVLASHDQNLIRSLCNKVMRLDHGIASEVVPVAEMDDLMARPTPERKP</sequence>
<dbReference type="PANTHER" id="PTHR46743:SF2">
    <property type="entry name" value="TEICHOIC ACIDS EXPORT ATP-BINDING PROTEIN TAGH"/>
    <property type="match status" value="1"/>
</dbReference>
<reference evidence="1" key="1">
    <citation type="journal article" date="2014" name="Front. Microbiol.">
        <title>High frequency of phylogenetically diverse reductive dehalogenase-homologous genes in deep subseafloor sedimentary metagenomes.</title>
        <authorList>
            <person name="Kawai M."/>
            <person name="Futagami T."/>
            <person name="Toyoda A."/>
            <person name="Takaki Y."/>
            <person name="Nishi S."/>
            <person name="Hori S."/>
            <person name="Arai W."/>
            <person name="Tsubouchi T."/>
            <person name="Morono Y."/>
            <person name="Uchiyama I."/>
            <person name="Ito T."/>
            <person name="Fujiyama A."/>
            <person name="Inagaki F."/>
            <person name="Takami H."/>
        </authorList>
    </citation>
    <scope>NUCLEOTIDE SEQUENCE</scope>
    <source>
        <strain evidence="1">Expedition CK06-06</strain>
    </source>
</reference>
<gene>
    <name evidence="1" type="ORF">S06H3_50549</name>
</gene>
<protein>
    <recommendedName>
        <fullName evidence="2">ABC transporter domain-containing protein</fullName>
    </recommendedName>
</protein>